<protein>
    <submittedName>
        <fullName evidence="2">Uncharacterized protein</fullName>
    </submittedName>
</protein>
<name>A0A8E2JMC2_9PEZI</name>
<dbReference type="Proteomes" id="UP000250140">
    <property type="component" value="Unassembled WGS sequence"/>
</dbReference>
<gene>
    <name evidence="2" type="ORF">AOQ84DRAFT_369284</name>
</gene>
<dbReference type="AlphaFoldDB" id="A0A8E2JMC2"/>
<dbReference type="EMBL" id="KV750964">
    <property type="protein sequence ID" value="OCL02387.1"/>
    <property type="molecule type" value="Genomic_DNA"/>
</dbReference>
<sequence>MHEPLLSISFRDQLRGQRSAMARQQRTGSVASSTVQVLRGAAMRRRGTCGAAADRLSVCPAVRRRNASRLWHGGHGNAKAADCSRSSESQASENRRSAWSLSGHSASDLSPVTQLASLQQVLATHPHGDSHPTLRSPARRPVSMYQQTSSPQRHGRLVVAGGRWWSLVAGVTTSPTMHARLVSLCKARALTPGLSIAVDCCCCCCYCYCYCYCYCRAAAVSRACTVQHLRSSTASRRERRLLETYCNPGPGRARREGRHGPPPLARASPALPGSGWKSISKVLVPHLCTRANAPGITVRNITFVISHHLCLLHPHDAREPRCSRLGPLNPLRCASPQRPPCQVSVQSAIG</sequence>
<evidence type="ECO:0000313" key="2">
    <source>
        <dbReference type="EMBL" id="OCL02387.1"/>
    </source>
</evidence>
<feature type="region of interest" description="Disordered" evidence="1">
    <location>
        <begin position="70"/>
        <end position="89"/>
    </location>
</feature>
<evidence type="ECO:0000256" key="1">
    <source>
        <dbReference type="SAM" id="MobiDB-lite"/>
    </source>
</evidence>
<accession>A0A8E2JMC2</accession>
<proteinExistence type="predicted"/>
<evidence type="ECO:0000313" key="3">
    <source>
        <dbReference type="Proteomes" id="UP000250140"/>
    </source>
</evidence>
<reference evidence="2 3" key="1">
    <citation type="journal article" date="2016" name="Nat. Commun.">
        <title>Ectomycorrhizal ecology is imprinted in the genome of the dominant symbiotic fungus Cenococcum geophilum.</title>
        <authorList>
            <consortium name="DOE Joint Genome Institute"/>
            <person name="Peter M."/>
            <person name="Kohler A."/>
            <person name="Ohm R.A."/>
            <person name="Kuo A."/>
            <person name="Krutzmann J."/>
            <person name="Morin E."/>
            <person name="Arend M."/>
            <person name="Barry K.W."/>
            <person name="Binder M."/>
            <person name="Choi C."/>
            <person name="Clum A."/>
            <person name="Copeland A."/>
            <person name="Grisel N."/>
            <person name="Haridas S."/>
            <person name="Kipfer T."/>
            <person name="LaButti K."/>
            <person name="Lindquist E."/>
            <person name="Lipzen A."/>
            <person name="Maire R."/>
            <person name="Meier B."/>
            <person name="Mihaltcheva S."/>
            <person name="Molinier V."/>
            <person name="Murat C."/>
            <person name="Poggeler S."/>
            <person name="Quandt C.A."/>
            <person name="Sperisen C."/>
            <person name="Tritt A."/>
            <person name="Tisserant E."/>
            <person name="Crous P.W."/>
            <person name="Henrissat B."/>
            <person name="Nehls U."/>
            <person name="Egli S."/>
            <person name="Spatafora J.W."/>
            <person name="Grigoriev I.V."/>
            <person name="Martin F.M."/>
        </authorList>
    </citation>
    <scope>NUCLEOTIDE SEQUENCE [LARGE SCALE GENOMIC DNA]</scope>
    <source>
        <strain evidence="2 3">CBS 207.34</strain>
    </source>
</reference>
<organism evidence="2 3">
    <name type="scientific">Glonium stellatum</name>
    <dbReference type="NCBI Taxonomy" id="574774"/>
    <lineage>
        <taxon>Eukaryota</taxon>
        <taxon>Fungi</taxon>
        <taxon>Dikarya</taxon>
        <taxon>Ascomycota</taxon>
        <taxon>Pezizomycotina</taxon>
        <taxon>Dothideomycetes</taxon>
        <taxon>Pleosporomycetidae</taxon>
        <taxon>Gloniales</taxon>
        <taxon>Gloniaceae</taxon>
        <taxon>Glonium</taxon>
    </lineage>
</organism>
<feature type="region of interest" description="Disordered" evidence="1">
    <location>
        <begin position="246"/>
        <end position="272"/>
    </location>
</feature>
<keyword evidence="3" id="KW-1185">Reference proteome</keyword>